<keyword evidence="1" id="KW-0812">Transmembrane</keyword>
<evidence type="ECO:0000313" key="2">
    <source>
        <dbReference type="EMBL" id="EQD74031.1"/>
    </source>
</evidence>
<sequence>MPFDWRLREQSPALRRYLLVLALFTLGNSSNMFLLLRAHDRGRQRRADP</sequence>
<dbReference type="EMBL" id="AUZY01001746">
    <property type="protein sequence ID" value="EQD74031.1"/>
    <property type="molecule type" value="Genomic_DNA"/>
</dbReference>
<reference evidence="2" key="1">
    <citation type="submission" date="2013-08" db="EMBL/GenBank/DDBJ databases">
        <authorList>
            <person name="Mendez C."/>
            <person name="Richter M."/>
            <person name="Ferrer M."/>
            <person name="Sanchez J."/>
        </authorList>
    </citation>
    <scope>NUCLEOTIDE SEQUENCE</scope>
</reference>
<organism evidence="2">
    <name type="scientific">mine drainage metagenome</name>
    <dbReference type="NCBI Taxonomy" id="410659"/>
    <lineage>
        <taxon>unclassified sequences</taxon>
        <taxon>metagenomes</taxon>
        <taxon>ecological metagenomes</taxon>
    </lineage>
</organism>
<comment type="caution">
    <text evidence="2">The sequence shown here is derived from an EMBL/GenBank/DDBJ whole genome shotgun (WGS) entry which is preliminary data.</text>
</comment>
<feature type="transmembrane region" description="Helical" evidence="1">
    <location>
        <begin position="17"/>
        <end position="36"/>
    </location>
</feature>
<reference evidence="2" key="2">
    <citation type="journal article" date="2014" name="ISME J.">
        <title>Microbial stratification in low pH oxic and suboxic macroscopic growths along an acid mine drainage.</title>
        <authorList>
            <person name="Mendez-Garcia C."/>
            <person name="Mesa V."/>
            <person name="Sprenger R.R."/>
            <person name="Richter M."/>
            <person name="Diez M.S."/>
            <person name="Solano J."/>
            <person name="Bargiela R."/>
            <person name="Golyshina O.V."/>
            <person name="Manteca A."/>
            <person name="Ramos J.L."/>
            <person name="Gallego J.R."/>
            <person name="Llorente I."/>
            <person name="Martins Dos Santos V.A."/>
            <person name="Jensen O.N."/>
            <person name="Pelaez A.I."/>
            <person name="Sanchez J."/>
            <person name="Ferrer M."/>
        </authorList>
    </citation>
    <scope>NUCLEOTIDE SEQUENCE</scope>
</reference>
<feature type="non-terminal residue" evidence="2">
    <location>
        <position position="49"/>
    </location>
</feature>
<name>T1BM29_9ZZZZ</name>
<proteinExistence type="predicted"/>
<protein>
    <submittedName>
        <fullName evidence="2">Uncharacterized protein</fullName>
    </submittedName>
</protein>
<keyword evidence="1" id="KW-1133">Transmembrane helix</keyword>
<dbReference type="AlphaFoldDB" id="T1BM29"/>
<evidence type="ECO:0000256" key="1">
    <source>
        <dbReference type="SAM" id="Phobius"/>
    </source>
</evidence>
<accession>T1BM29</accession>
<gene>
    <name evidence="2" type="ORF">B1B_02906</name>
</gene>
<keyword evidence="1" id="KW-0472">Membrane</keyword>